<comment type="caution">
    <text evidence="2">The sequence shown here is derived from an EMBL/GenBank/DDBJ whole genome shotgun (WGS) entry which is preliminary data.</text>
</comment>
<keyword evidence="3" id="KW-1185">Reference proteome</keyword>
<keyword evidence="1" id="KW-0472">Membrane</keyword>
<name>A0AAD5P9A8_9FUNG</name>
<organism evidence="2 3">
    <name type="scientific">Phascolomyces articulosus</name>
    <dbReference type="NCBI Taxonomy" id="60185"/>
    <lineage>
        <taxon>Eukaryota</taxon>
        <taxon>Fungi</taxon>
        <taxon>Fungi incertae sedis</taxon>
        <taxon>Mucoromycota</taxon>
        <taxon>Mucoromycotina</taxon>
        <taxon>Mucoromycetes</taxon>
        <taxon>Mucorales</taxon>
        <taxon>Lichtheimiaceae</taxon>
        <taxon>Phascolomyces</taxon>
    </lineage>
</organism>
<reference evidence="2" key="1">
    <citation type="journal article" date="2022" name="IScience">
        <title>Evolution of zygomycete secretomes and the origins of terrestrial fungal ecologies.</title>
        <authorList>
            <person name="Chang Y."/>
            <person name="Wang Y."/>
            <person name="Mondo S."/>
            <person name="Ahrendt S."/>
            <person name="Andreopoulos W."/>
            <person name="Barry K."/>
            <person name="Beard J."/>
            <person name="Benny G.L."/>
            <person name="Blankenship S."/>
            <person name="Bonito G."/>
            <person name="Cuomo C."/>
            <person name="Desiro A."/>
            <person name="Gervers K.A."/>
            <person name="Hundley H."/>
            <person name="Kuo A."/>
            <person name="LaButti K."/>
            <person name="Lang B.F."/>
            <person name="Lipzen A."/>
            <person name="O'Donnell K."/>
            <person name="Pangilinan J."/>
            <person name="Reynolds N."/>
            <person name="Sandor L."/>
            <person name="Smith M.E."/>
            <person name="Tsang A."/>
            <person name="Grigoriev I.V."/>
            <person name="Stajich J.E."/>
            <person name="Spatafora J.W."/>
        </authorList>
    </citation>
    <scope>NUCLEOTIDE SEQUENCE</scope>
    <source>
        <strain evidence="2">RSA 2281</strain>
    </source>
</reference>
<sequence length="355" mass="38915">MKANLPAAEALIFPACIQMVMCTTETLPNGHNQLFTFALMHLVLFLEHRWCVWCHWYFLHPRMIRKMLFPKIVTSNGLIYYRSPHLFILDSRIGLVVRVHAFIVPRRVVLAVCPTSHAPNPQIWGGPVNFGLGASVVSIGLAVGCIIASAIGMFDSSGIDAAPAGTLPFLFTQLDMIIETLGDLPAASDVSGLPTEVNNLKSVVKNNGNMVVTWCASHMAASTMKQINDDDFNSLDFLCVFGNSLSSNIGGMTVFLFASVATSDALVPDWFTYDLPRADDNNPGLQGLYDIINAIVSTSYILAGLMSVILPYEEDEESLTTIMMSGEKQTSLPVASTTMIEKIIKYIYTPIFFMS</sequence>
<evidence type="ECO:0000313" key="2">
    <source>
        <dbReference type="EMBL" id="KAI9245886.1"/>
    </source>
</evidence>
<feature type="transmembrane region" description="Helical" evidence="1">
    <location>
        <begin position="130"/>
        <end position="154"/>
    </location>
</feature>
<keyword evidence="1" id="KW-1133">Transmembrane helix</keyword>
<accession>A0AAD5P9A8</accession>
<reference evidence="2" key="2">
    <citation type="submission" date="2023-02" db="EMBL/GenBank/DDBJ databases">
        <authorList>
            <consortium name="DOE Joint Genome Institute"/>
            <person name="Mondo S.J."/>
            <person name="Chang Y."/>
            <person name="Wang Y."/>
            <person name="Ahrendt S."/>
            <person name="Andreopoulos W."/>
            <person name="Barry K."/>
            <person name="Beard J."/>
            <person name="Benny G.L."/>
            <person name="Blankenship S."/>
            <person name="Bonito G."/>
            <person name="Cuomo C."/>
            <person name="Desiro A."/>
            <person name="Gervers K.A."/>
            <person name="Hundley H."/>
            <person name="Kuo A."/>
            <person name="LaButti K."/>
            <person name="Lang B.F."/>
            <person name="Lipzen A."/>
            <person name="O'Donnell K."/>
            <person name="Pangilinan J."/>
            <person name="Reynolds N."/>
            <person name="Sandor L."/>
            <person name="Smith M.W."/>
            <person name="Tsang A."/>
            <person name="Grigoriev I.V."/>
            <person name="Stajich J.E."/>
            <person name="Spatafora J.W."/>
        </authorList>
    </citation>
    <scope>NUCLEOTIDE SEQUENCE</scope>
    <source>
        <strain evidence="2">RSA 2281</strain>
    </source>
</reference>
<proteinExistence type="predicted"/>
<evidence type="ECO:0000313" key="3">
    <source>
        <dbReference type="Proteomes" id="UP001209540"/>
    </source>
</evidence>
<keyword evidence="1" id="KW-0812">Transmembrane</keyword>
<protein>
    <submittedName>
        <fullName evidence="2">Uncharacterized protein</fullName>
    </submittedName>
</protein>
<gene>
    <name evidence="2" type="ORF">BDA99DRAFT_543533</name>
</gene>
<feature type="transmembrane region" description="Helical" evidence="1">
    <location>
        <begin position="38"/>
        <end position="59"/>
    </location>
</feature>
<dbReference type="EMBL" id="JAIXMP010000049">
    <property type="protein sequence ID" value="KAI9245886.1"/>
    <property type="molecule type" value="Genomic_DNA"/>
</dbReference>
<dbReference type="Proteomes" id="UP001209540">
    <property type="component" value="Unassembled WGS sequence"/>
</dbReference>
<dbReference type="AlphaFoldDB" id="A0AAD5P9A8"/>
<evidence type="ECO:0000256" key="1">
    <source>
        <dbReference type="SAM" id="Phobius"/>
    </source>
</evidence>